<protein>
    <recommendedName>
        <fullName evidence="3">Bacterial bifunctional deaminase-reductase C-terminal domain-containing protein</fullName>
    </recommendedName>
</protein>
<gene>
    <name evidence="1" type="ORF">DWW14_15925</name>
</gene>
<dbReference type="SUPFAM" id="SSF53597">
    <property type="entry name" value="Dihydrofolate reductase-like"/>
    <property type="match status" value="1"/>
</dbReference>
<dbReference type="Proteomes" id="UP000285343">
    <property type="component" value="Unassembled WGS sequence"/>
</dbReference>
<name>A0A412XAU0_BACUN</name>
<sequence>MDGFLPGEDEELFKWVKTDKRGFPFWRGRSTFMLPIGYPMLDLICEKDEKDASCIYTAEISDKESLELLHSLSIYHLIDEIVVYILPLTYGKGSAVLRQLPATRWRLHESTITRNGICRLVYCKSSR</sequence>
<comment type="caution">
    <text evidence="1">The sequence shown here is derived from an EMBL/GenBank/DDBJ whole genome shotgun (WGS) entry which is preliminary data.</text>
</comment>
<dbReference type="InterPro" id="IPR024072">
    <property type="entry name" value="DHFR-like_dom_sf"/>
</dbReference>
<dbReference type="EMBL" id="QRZC01000023">
    <property type="protein sequence ID" value="RGV39954.1"/>
    <property type="molecule type" value="Genomic_DNA"/>
</dbReference>
<evidence type="ECO:0000313" key="2">
    <source>
        <dbReference type="Proteomes" id="UP000285343"/>
    </source>
</evidence>
<evidence type="ECO:0008006" key="3">
    <source>
        <dbReference type="Google" id="ProtNLM"/>
    </source>
</evidence>
<evidence type="ECO:0000313" key="1">
    <source>
        <dbReference type="EMBL" id="RGV39954.1"/>
    </source>
</evidence>
<accession>A0A412XAU0</accession>
<dbReference type="AlphaFoldDB" id="A0A412XAU0"/>
<reference evidence="1 2" key="1">
    <citation type="submission" date="2018-08" db="EMBL/GenBank/DDBJ databases">
        <title>A genome reference for cultivated species of the human gut microbiota.</title>
        <authorList>
            <person name="Zou Y."/>
            <person name="Xue W."/>
            <person name="Luo G."/>
        </authorList>
    </citation>
    <scope>NUCLEOTIDE SEQUENCE [LARGE SCALE GENOMIC DNA]</scope>
    <source>
        <strain evidence="1 2">AF14-42</strain>
    </source>
</reference>
<organism evidence="1 2">
    <name type="scientific">Bacteroides uniformis</name>
    <dbReference type="NCBI Taxonomy" id="820"/>
    <lineage>
        <taxon>Bacteria</taxon>
        <taxon>Pseudomonadati</taxon>
        <taxon>Bacteroidota</taxon>
        <taxon>Bacteroidia</taxon>
        <taxon>Bacteroidales</taxon>
        <taxon>Bacteroidaceae</taxon>
        <taxon>Bacteroides</taxon>
    </lineage>
</organism>
<proteinExistence type="predicted"/>